<evidence type="ECO:0000256" key="6">
    <source>
        <dbReference type="SAM" id="MobiDB-lite"/>
    </source>
</evidence>
<name>D8QRK2_SELML</name>
<feature type="compositionally biased region" description="Gly residues" evidence="6">
    <location>
        <begin position="112"/>
        <end position="122"/>
    </location>
</feature>
<dbReference type="Proteomes" id="UP000001514">
    <property type="component" value="Unassembled WGS sequence"/>
</dbReference>
<feature type="region of interest" description="Disordered" evidence="6">
    <location>
        <begin position="336"/>
        <end position="359"/>
    </location>
</feature>
<dbReference type="GO" id="GO:0046983">
    <property type="term" value="F:protein dimerization activity"/>
    <property type="evidence" value="ECO:0007669"/>
    <property type="project" value="InterPro"/>
</dbReference>
<dbReference type="GO" id="GO:0000978">
    <property type="term" value="F:RNA polymerase II cis-regulatory region sequence-specific DNA binding"/>
    <property type="evidence" value="ECO:0000318"/>
    <property type="project" value="GO_Central"/>
</dbReference>
<dbReference type="EMBL" id="GL377566">
    <property type="protein sequence ID" value="EFJ36791.1"/>
    <property type="molecule type" value="Genomic_DNA"/>
</dbReference>
<dbReference type="GeneID" id="9657274"/>
<keyword evidence="3" id="KW-0238">DNA-binding</keyword>
<dbReference type="InParanoid" id="D8QRK2"/>
<evidence type="ECO:0000313" key="9">
    <source>
        <dbReference type="Proteomes" id="UP000001514"/>
    </source>
</evidence>
<feature type="compositionally biased region" description="Basic and acidic residues" evidence="6">
    <location>
        <begin position="184"/>
        <end position="193"/>
    </location>
</feature>
<dbReference type="Gramene" id="EFJ36791">
    <property type="protein sequence ID" value="EFJ36791"/>
    <property type="gene ID" value="SELMODRAFT_450771"/>
</dbReference>
<feature type="compositionally biased region" description="Basic and acidic residues" evidence="6">
    <location>
        <begin position="215"/>
        <end position="226"/>
    </location>
</feature>
<dbReference type="GO" id="GO:0006357">
    <property type="term" value="P:regulation of transcription by RNA polymerase II"/>
    <property type="evidence" value="ECO:0000318"/>
    <property type="project" value="GO_Central"/>
</dbReference>
<evidence type="ECO:0000256" key="5">
    <source>
        <dbReference type="ARBA" id="ARBA00023242"/>
    </source>
</evidence>
<accession>D8QRK2</accession>
<dbReference type="HOGENOM" id="CLU_772519_0_0_1"/>
<feature type="compositionally biased region" description="Low complexity" evidence="6">
    <location>
        <begin position="197"/>
        <end position="208"/>
    </location>
</feature>
<evidence type="ECO:0000256" key="1">
    <source>
        <dbReference type="ARBA" id="ARBA00004123"/>
    </source>
</evidence>
<dbReference type="PRINTS" id="PR00404">
    <property type="entry name" value="MADSDOMAIN"/>
</dbReference>
<dbReference type="SMART" id="SM00432">
    <property type="entry name" value="MADS"/>
    <property type="match status" value="1"/>
</dbReference>
<keyword evidence="2" id="KW-0805">Transcription regulation</keyword>
<dbReference type="InterPro" id="IPR002100">
    <property type="entry name" value="TF_MADSbox"/>
</dbReference>
<dbReference type="OrthoDB" id="762064at2759"/>
<evidence type="ECO:0000256" key="2">
    <source>
        <dbReference type="ARBA" id="ARBA00023015"/>
    </source>
</evidence>
<dbReference type="Gene3D" id="3.40.1810.10">
    <property type="entry name" value="Transcription factor, MADS-box"/>
    <property type="match status" value="1"/>
</dbReference>
<evidence type="ECO:0000256" key="4">
    <source>
        <dbReference type="ARBA" id="ARBA00023163"/>
    </source>
</evidence>
<gene>
    <name evidence="8" type="primary">MADS5-1</name>
    <name evidence="8" type="ORF">SELMODRAFT_450771</name>
</gene>
<dbReference type="AlphaFoldDB" id="D8QRK2"/>
<dbReference type="GO" id="GO:0005634">
    <property type="term" value="C:nucleus"/>
    <property type="evidence" value="ECO:0007669"/>
    <property type="project" value="UniProtKB-SubCell"/>
</dbReference>
<dbReference type="PROSITE" id="PS50066">
    <property type="entry name" value="MADS_BOX_2"/>
    <property type="match status" value="1"/>
</dbReference>
<sequence>MGRRKLPIEFIKNDKSRRETFKKRLKGLKGKAEQLATLCNAEVGVIVICDGKVQEAGFSGTASPSAGSGSAAVDFKTIISKYAMYFYHAYHTMALQRILHPDPGNNPAQVANGGGGGGGGGQLLDLNMPGGSLYPPCKVPIGMAMGMSGGGGGGSMETMAGFNHFGMPTTMFPLPLDHKLPVTNAEHDHHAPDDSTSDSSKSSIATTTGAQEPHNLMDSKPENHRSRSHNFEIDQLGSHYPAFHPDFNVSCGFPGGGSYQEMNPTAPNFDHSFVNAMITSSAAGGAATTTTTTAGNSGGDGSSRGAAINSLFFDGAFHFNTLDDMDFDKHWADDPVNPAAASNQSSNTTTIATATATPE</sequence>
<protein>
    <submittedName>
        <fullName evidence="8">Type I MADS-domain transcription factor</fullName>
    </submittedName>
</protein>
<feature type="region of interest" description="Disordered" evidence="6">
    <location>
        <begin position="104"/>
        <end position="124"/>
    </location>
</feature>
<dbReference type="PANTHER" id="PTHR48019">
    <property type="entry name" value="SERUM RESPONSE FACTOR HOMOLOG"/>
    <property type="match status" value="1"/>
</dbReference>
<feature type="compositionally biased region" description="Low complexity" evidence="6">
    <location>
        <begin position="337"/>
        <end position="359"/>
    </location>
</feature>
<keyword evidence="9" id="KW-1185">Reference proteome</keyword>
<evidence type="ECO:0000256" key="3">
    <source>
        <dbReference type="ARBA" id="ARBA00023125"/>
    </source>
</evidence>
<reference evidence="8 9" key="1">
    <citation type="journal article" date="2011" name="Science">
        <title>The Selaginella genome identifies genetic changes associated with the evolution of vascular plants.</title>
        <authorList>
            <person name="Banks J.A."/>
            <person name="Nishiyama T."/>
            <person name="Hasebe M."/>
            <person name="Bowman J.L."/>
            <person name="Gribskov M."/>
            <person name="dePamphilis C."/>
            <person name="Albert V.A."/>
            <person name="Aono N."/>
            <person name="Aoyama T."/>
            <person name="Ambrose B.A."/>
            <person name="Ashton N.W."/>
            <person name="Axtell M.J."/>
            <person name="Barker E."/>
            <person name="Barker M.S."/>
            <person name="Bennetzen J.L."/>
            <person name="Bonawitz N.D."/>
            <person name="Chapple C."/>
            <person name="Cheng C."/>
            <person name="Correa L.G."/>
            <person name="Dacre M."/>
            <person name="DeBarry J."/>
            <person name="Dreyer I."/>
            <person name="Elias M."/>
            <person name="Engstrom E.M."/>
            <person name="Estelle M."/>
            <person name="Feng L."/>
            <person name="Finet C."/>
            <person name="Floyd S.K."/>
            <person name="Frommer W.B."/>
            <person name="Fujita T."/>
            <person name="Gramzow L."/>
            <person name="Gutensohn M."/>
            <person name="Harholt J."/>
            <person name="Hattori M."/>
            <person name="Heyl A."/>
            <person name="Hirai T."/>
            <person name="Hiwatashi Y."/>
            <person name="Ishikawa M."/>
            <person name="Iwata M."/>
            <person name="Karol K.G."/>
            <person name="Koehler B."/>
            <person name="Kolukisaoglu U."/>
            <person name="Kubo M."/>
            <person name="Kurata T."/>
            <person name="Lalonde S."/>
            <person name="Li K."/>
            <person name="Li Y."/>
            <person name="Litt A."/>
            <person name="Lyons E."/>
            <person name="Manning G."/>
            <person name="Maruyama T."/>
            <person name="Michael T.P."/>
            <person name="Mikami K."/>
            <person name="Miyazaki S."/>
            <person name="Morinaga S."/>
            <person name="Murata T."/>
            <person name="Mueller-Roeber B."/>
            <person name="Nelson D.R."/>
            <person name="Obara M."/>
            <person name="Oguri Y."/>
            <person name="Olmstead R.G."/>
            <person name="Onodera N."/>
            <person name="Petersen B.L."/>
            <person name="Pils B."/>
            <person name="Prigge M."/>
            <person name="Rensing S.A."/>
            <person name="Riano-Pachon D.M."/>
            <person name="Roberts A.W."/>
            <person name="Sato Y."/>
            <person name="Scheller H.V."/>
            <person name="Schulz B."/>
            <person name="Schulz C."/>
            <person name="Shakirov E.V."/>
            <person name="Shibagaki N."/>
            <person name="Shinohara N."/>
            <person name="Shippen D.E."/>
            <person name="Soerensen I."/>
            <person name="Sotooka R."/>
            <person name="Sugimoto N."/>
            <person name="Sugita M."/>
            <person name="Sumikawa N."/>
            <person name="Tanurdzic M."/>
            <person name="Theissen G."/>
            <person name="Ulvskov P."/>
            <person name="Wakazuki S."/>
            <person name="Weng J.K."/>
            <person name="Willats W.W."/>
            <person name="Wipf D."/>
            <person name="Wolf P.G."/>
            <person name="Yang L."/>
            <person name="Zimmer A.D."/>
            <person name="Zhu Q."/>
            <person name="Mitros T."/>
            <person name="Hellsten U."/>
            <person name="Loque D."/>
            <person name="Otillar R."/>
            <person name="Salamov A."/>
            <person name="Schmutz J."/>
            <person name="Shapiro H."/>
            <person name="Lindquist E."/>
            <person name="Lucas S."/>
            <person name="Rokhsar D."/>
            <person name="Grigoriev I.V."/>
        </authorList>
    </citation>
    <scope>NUCLEOTIDE SEQUENCE [LARGE SCALE GENOMIC DNA]</scope>
</reference>
<keyword evidence="5" id="KW-0539">Nucleus</keyword>
<evidence type="ECO:0000259" key="7">
    <source>
        <dbReference type="PROSITE" id="PS50066"/>
    </source>
</evidence>
<dbReference type="SUPFAM" id="SSF55455">
    <property type="entry name" value="SRF-like"/>
    <property type="match status" value="1"/>
</dbReference>
<organism evidence="9">
    <name type="scientific">Selaginella moellendorffii</name>
    <name type="common">Spikemoss</name>
    <dbReference type="NCBI Taxonomy" id="88036"/>
    <lineage>
        <taxon>Eukaryota</taxon>
        <taxon>Viridiplantae</taxon>
        <taxon>Streptophyta</taxon>
        <taxon>Embryophyta</taxon>
        <taxon>Tracheophyta</taxon>
        <taxon>Lycopodiopsida</taxon>
        <taxon>Selaginellales</taxon>
        <taxon>Selaginellaceae</taxon>
        <taxon>Selaginella</taxon>
    </lineage>
</organism>
<dbReference type="GO" id="GO:0000981">
    <property type="term" value="F:DNA-binding transcription factor activity, RNA polymerase II-specific"/>
    <property type="evidence" value="ECO:0000318"/>
    <property type="project" value="GO_Central"/>
</dbReference>
<evidence type="ECO:0000313" key="8">
    <source>
        <dbReference type="EMBL" id="EFJ36791.1"/>
    </source>
</evidence>
<dbReference type="InterPro" id="IPR050142">
    <property type="entry name" value="MADS-box/MEF2_TF"/>
</dbReference>
<dbReference type="KEGG" id="smo:SELMODRAFT_450771"/>
<dbReference type="Pfam" id="PF00319">
    <property type="entry name" value="SRF-TF"/>
    <property type="match status" value="1"/>
</dbReference>
<feature type="domain" description="MADS-box" evidence="7">
    <location>
        <begin position="1"/>
        <end position="48"/>
    </location>
</feature>
<comment type="subcellular location">
    <subcellularLocation>
        <location evidence="1">Nucleus</location>
    </subcellularLocation>
</comment>
<keyword evidence="4" id="KW-0804">Transcription</keyword>
<feature type="region of interest" description="Disordered" evidence="6">
    <location>
        <begin position="184"/>
        <end position="226"/>
    </location>
</feature>
<proteinExistence type="predicted"/>
<dbReference type="InterPro" id="IPR036879">
    <property type="entry name" value="TF_MADSbox_sf"/>
</dbReference>